<accession>A0A6J4MD75</accession>
<dbReference type="AlphaFoldDB" id="A0A6J4MD75"/>
<feature type="compositionally biased region" description="Basic residues" evidence="1">
    <location>
        <begin position="33"/>
        <end position="44"/>
    </location>
</feature>
<gene>
    <name evidence="2" type="ORF">AVDCRST_MAG68-4062</name>
</gene>
<proteinExistence type="predicted"/>
<evidence type="ECO:0000313" key="2">
    <source>
        <dbReference type="EMBL" id="CAA9356565.1"/>
    </source>
</evidence>
<organism evidence="2">
    <name type="scientific">uncultured Gemmatimonadota bacterium</name>
    <dbReference type="NCBI Taxonomy" id="203437"/>
    <lineage>
        <taxon>Bacteria</taxon>
        <taxon>Pseudomonadati</taxon>
        <taxon>Gemmatimonadota</taxon>
        <taxon>environmental samples</taxon>
    </lineage>
</organism>
<protein>
    <submittedName>
        <fullName evidence="2">Uncharacterized protein</fullName>
    </submittedName>
</protein>
<dbReference type="EMBL" id="CADCTW010000188">
    <property type="protein sequence ID" value="CAA9356565.1"/>
    <property type="molecule type" value="Genomic_DNA"/>
</dbReference>
<name>A0A6J4MD75_9BACT</name>
<sequence length="44" mass="5244">MHRRGPRLRIRQLLAAERFAPRDPRPPPLPRAFGRRSMNRGFVH</sequence>
<feature type="region of interest" description="Disordered" evidence="1">
    <location>
        <begin position="18"/>
        <end position="44"/>
    </location>
</feature>
<reference evidence="2" key="1">
    <citation type="submission" date="2020-02" db="EMBL/GenBank/DDBJ databases">
        <authorList>
            <person name="Meier V. D."/>
        </authorList>
    </citation>
    <scope>NUCLEOTIDE SEQUENCE</scope>
    <source>
        <strain evidence="2">AVDCRST_MAG68</strain>
    </source>
</reference>
<evidence type="ECO:0000256" key="1">
    <source>
        <dbReference type="SAM" id="MobiDB-lite"/>
    </source>
</evidence>